<reference evidence="1" key="1">
    <citation type="journal article" date="2021" name="New Phytol.">
        <title>Evolutionary innovations through gain and loss of genes in the ectomycorrhizal Boletales.</title>
        <authorList>
            <person name="Wu G."/>
            <person name="Miyauchi S."/>
            <person name="Morin E."/>
            <person name="Kuo A."/>
            <person name="Drula E."/>
            <person name="Varga T."/>
            <person name="Kohler A."/>
            <person name="Feng B."/>
            <person name="Cao Y."/>
            <person name="Lipzen A."/>
            <person name="Daum C."/>
            <person name="Hundley H."/>
            <person name="Pangilinan J."/>
            <person name="Johnson J."/>
            <person name="Barry K."/>
            <person name="LaButti K."/>
            <person name="Ng V."/>
            <person name="Ahrendt S."/>
            <person name="Min B."/>
            <person name="Choi I.G."/>
            <person name="Park H."/>
            <person name="Plett J.M."/>
            <person name="Magnuson J."/>
            <person name="Spatafora J.W."/>
            <person name="Nagy L.G."/>
            <person name="Henrissat B."/>
            <person name="Grigoriev I.V."/>
            <person name="Yang Z.L."/>
            <person name="Xu J."/>
            <person name="Martin F.M."/>
        </authorList>
    </citation>
    <scope>NUCLEOTIDE SEQUENCE</scope>
    <source>
        <strain evidence="1">KUC20120723A-06</strain>
    </source>
</reference>
<proteinExistence type="predicted"/>
<name>A0ACB8BL30_9AGAM</name>
<accession>A0ACB8BL30</accession>
<evidence type="ECO:0000313" key="2">
    <source>
        <dbReference type="Proteomes" id="UP000790709"/>
    </source>
</evidence>
<protein>
    <submittedName>
        <fullName evidence="1">HAD-superfamily hydrolase</fullName>
    </submittedName>
</protein>
<evidence type="ECO:0000313" key="1">
    <source>
        <dbReference type="EMBL" id="KAH7925951.1"/>
    </source>
</evidence>
<sequence>MTIRLVTFDALHTLLTPRLPIYVQYAQTFAPFLGVLDPDSLKQSFKVALKQVQNEKPVYRGERGAQGWWSEVIKRTAIGAGAERTVVESSLSQMVPRLMDRFSSKEGYKLFDDALPVLRELREMNICTALISNTDARMKLVLKDLEVSQYLNPVLLSEEVGVEKPDAEIFRKACRLLPQNGSAAGVISPHEGVHVGDELHCDYHGAHAAGMHALLIRRPGAEGEGERKEEGEDLREVAVIDGLLGIVNWVKQHNSAAG</sequence>
<dbReference type="EMBL" id="MU266392">
    <property type="protein sequence ID" value="KAH7925951.1"/>
    <property type="molecule type" value="Genomic_DNA"/>
</dbReference>
<keyword evidence="2" id="KW-1185">Reference proteome</keyword>
<comment type="caution">
    <text evidence="1">The sequence shown here is derived from an EMBL/GenBank/DDBJ whole genome shotgun (WGS) entry which is preliminary data.</text>
</comment>
<keyword evidence="1" id="KW-0378">Hydrolase</keyword>
<gene>
    <name evidence="1" type="ORF">BV22DRAFT_1194801</name>
</gene>
<dbReference type="Proteomes" id="UP000790709">
    <property type="component" value="Unassembled WGS sequence"/>
</dbReference>
<organism evidence="1 2">
    <name type="scientific">Leucogyrophana mollusca</name>
    <dbReference type="NCBI Taxonomy" id="85980"/>
    <lineage>
        <taxon>Eukaryota</taxon>
        <taxon>Fungi</taxon>
        <taxon>Dikarya</taxon>
        <taxon>Basidiomycota</taxon>
        <taxon>Agaricomycotina</taxon>
        <taxon>Agaricomycetes</taxon>
        <taxon>Agaricomycetidae</taxon>
        <taxon>Boletales</taxon>
        <taxon>Boletales incertae sedis</taxon>
        <taxon>Leucogyrophana</taxon>
    </lineage>
</organism>